<keyword evidence="7" id="KW-0812">Transmembrane</keyword>
<dbReference type="EMBL" id="GGMS01010779">
    <property type="protein sequence ID" value="MBY79982.1"/>
    <property type="molecule type" value="Transcribed_RNA"/>
</dbReference>
<evidence type="ECO:0000313" key="11">
    <source>
        <dbReference type="RefSeq" id="XP_025409743.1"/>
    </source>
</evidence>
<keyword evidence="3" id="KW-0202">Cytokine</keyword>
<dbReference type="OrthoDB" id="6159739at2759"/>
<dbReference type="Pfam" id="PF00229">
    <property type="entry name" value="TNF"/>
    <property type="match status" value="1"/>
</dbReference>
<evidence type="ECO:0000256" key="7">
    <source>
        <dbReference type="SAM" id="Phobius"/>
    </source>
</evidence>
<dbReference type="PANTHER" id="PTHR15151">
    <property type="entry name" value="PROTEIN EIGER"/>
    <property type="match status" value="1"/>
</dbReference>
<evidence type="ECO:0000259" key="8">
    <source>
        <dbReference type="PROSITE" id="PS50049"/>
    </source>
</evidence>
<keyword evidence="4" id="KW-0964">Secreted</keyword>
<accession>A0A2S2QS76</accession>
<reference evidence="9" key="1">
    <citation type="submission" date="2018-04" db="EMBL/GenBank/DDBJ databases">
        <title>Transcriptome assembly of Sipha flava.</title>
        <authorList>
            <person name="Scully E.D."/>
            <person name="Geib S.M."/>
            <person name="Palmer N.A."/>
            <person name="Koch K."/>
            <person name="Bradshaw J."/>
            <person name="Heng-Moss T."/>
            <person name="Sarath G."/>
        </authorList>
    </citation>
    <scope>NUCLEOTIDE SEQUENCE</scope>
</reference>
<evidence type="ECO:0000256" key="2">
    <source>
        <dbReference type="ARBA" id="ARBA00008670"/>
    </source>
</evidence>
<evidence type="ECO:0000256" key="3">
    <source>
        <dbReference type="ARBA" id="ARBA00022514"/>
    </source>
</evidence>
<sequence>MCSEASQKYIQQVPQNMYVGSNGLKYNYITSSQSTKQSFTSIQGIVLTFSVLLCIFSCLLTVSLSYKWHMDTNNQIDQLVGTVKEVLRDLNTFADIVRNELVAKHVNNNINKEHKNKNVLIDYDDIDEDYEPDRFMGKELLDNNWPVKNHQANGSHKSKNRQQRSAEIDATNIVKNQLNSSNNAKTNIELIQEGNQDENTLKPYNQRKAKKLGSLRKKTTIEPENEESIEDFIESSEIAAAHFTSDSSNYTTRTHAHYHGNGRLKHPDGDYKDWTQYIWDTNFNNQKSLILKNGKVEVLKPGLYFVYAQIYYSDQHDINGYYIMKNDEKVLGCTTTRHRDTQSDSCYTGGLIYLASKDYLSIKGLDSERFIILNSTKTFFGLFKVSSRDNKK</sequence>
<comment type="subcellular location">
    <subcellularLocation>
        <location evidence="1">Secreted</location>
    </subcellularLocation>
</comment>
<dbReference type="GO" id="GO:0005125">
    <property type="term" value="F:cytokine activity"/>
    <property type="evidence" value="ECO:0007669"/>
    <property type="project" value="UniProtKB-KW"/>
</dbReference>
<dbReference type="PANTHER" id="PTHR15151:SF24">
    <property type="entry name" value="A PROLIFERATION-INDUCING LIGAND-LIKE PROTEIN-RELATED"/>
    <property type="match status" value="1"/>
</dbReference>
<keyword evidence="7" id="KW-1133">Transmembrane helix</keyword>
<dbReference type="PROSITE" id="PS50049">
    <property type="entry name" value="THD_2"/>
    <property type="match status" value="1"/>
</dbReference>
<keyword evidence="10" id="KW-1185">Reference proteome</keyword>
<proteinExistence type="inferred from homology"/>
<feature type="transmembrane region" description="Helical" evidence="7">
    <location>
        <begin position="45"/>
        <end position="66"/>
    </location>
</feature>
<dbReference type="GO" id="GO:0016020">
    <property type="term" value="C:membrane"/>
    <property type="evidence" value="ECO:0007669"/>
    <property type="project" value="InterPro"/>
</dbReference>
<comment type="similarity">
    <text evidence="2">Belongs to the tumor necrosis factor family.</text>
</comment>
<dbReference type="GO" id="GO:0005164">
    <property type="term" value="F:tumor necrosis factor receptor binding"/>
    <property type="evidence" value="ECO:0007669"/>
    <property type="project" value="InterPro"/>
</dbReference>
<keyword evidence="6" id="KW-0325">Glycoprotein</keyword>
<protein>
    <submittedName>
        <fullName evidence="9">Ectodysplasin-A</fullName>
    </submittedName>
    <submittedName>
        <fullName evidence="11">Protein eiger</fullName>
    </submittedName>
</protein>
<reference evidence="11" key="2">
    <citation type="submission" date="2025-04" db="UniProtKB">
        <authorList>
            <consortium name="RefSeq"/>
        </authorList>
    </citation>
    <scope>IDENTIFICATION</scope>
    <source>
        <tissue evidence="11">Whole body</tissue>
    </source>
</reference>
<dbReference type="RefSeq" id="XP_025409743.1">
    <property type="nucleotide sequence ID" value="XM_025553958.1"/>
</dbReference>
<organism evidence="9">
    <name type="scientific">Sipha flava</name>
    <name type="common">yellow sugarcane aphid</name>
    <dbReference type="NCBI Taxonomy" id="143950"/>
    <lineage>
        <taxon>Eukaryota</taxon>
        <taxon>Metazoa</taxon>
        <taxon>Ecdysozoa</taxon>
        <taxon>Arthropoda</taxon>
        <taxon>Hexapoda</taxon>
        <taxon>Insecta</taxon>
        <taxon>Pterygota</taxon>
        <taxon>Neoptera</taxon>
        <taxon>Paraneoptera</taxon>
        <taxon>Hemiptera</taxon>
        <taxon>Sternorrhyncha</taxon>
        <taxon>Aphidomorpha</taxon>
        <taxon>Aphidoidea</taxon>
        <taxon>Aphididae</taxon>
        <taxon>Sipha</taxon>
    </lineage>
</organism>
<feature type="domain" description="THD" evidence="8">
    <location>
        <begin position="239"/>
        <end position="385"/>
    </location>
</feature>
<dbReference type="InterPro" id="IPR006052">
    <property type="entry name" value="TNF_dom"/>
</dbReference>
<dbReference type="InterPro" id="IPR051748">
    <property type="entry name" value="TNF_Ligand_Superfamily"/>
</dbReference>
<evidence type="ECO:0000256" key="6">
    <source>
        <dbReference type="ARBA" id="ARBA00023180"/>
    </source>
</evidence>
<evidence type="ECO:0000256" key="1">
    <source>
        <dbReference type="ARBA" id="ARBA00004613"/>
    </source>
</evidence>
<dbReference type="AlphaFoldDB" id="A0A2S2QS76"/>
<keyword evidence="5" id="KW-1015">Disulfide bond</keyword>
<keyword evidence="7" id="KW-0472">Membrane</keyword>
<dbReference type="GO" id="GO:0006955">
    <property type="term" value="P:immune response"/>
    <property type="evidence" value="ECO:0007669"/>
    <property type="project" value="InterPro"/>
</dbReference>
<dbReference type="InterPro" id="IPR021184">
    <property type="entry name" value="TNF_CS"/>
</dbReference>
<dbReference type="PROSITE" id="PS00251">
    <property type="entry name" value="THD_1"/>
    <property type="match status" value="1"/>
</dbReference>
<dbReference type="SMART" id="SM00207">
    <property type="entry name" value="TNF"/>
    <property type="match status" value="1"/>
</dbReference>
<dbReference type="Proteomes" id="UP000694846">
    <property type="component" value="Unplaced"/>
</dbReference>
<dbReference type="Gene3D" id="2.60.120.40">
    <property type="match status" value="1"/>
</dbReference>
<evidence type="ECO:0000313" key="10">
    <source>
        <dbReference type="Proteomes" id="UP000694846"/>
    </source>
</evidence>
<dbReference type="GO" id="GO:0005615">
    <property type="term" value="C:extracellular space"/>
    <property type="evidence" value="ECO:0007669"/>
    <property type="project" value="UniProtKB-KW"/>
</dbReference>
<evidence type="ECO:0000256" key="5">
    <source>
        <dbReference type="ARBA" id="ARBA00023157"/>
    </source>
</evidence>
<gene>
    <name evidence="9" type="primary">EDA</name>
    <name evidence="11" type="synonym">LOC112683096</name>
    <name evidence="9" type="ORF">g.144448</name>
</gene>
<evidence type="ECO:0000256" key="4">
    <source>
        <dbReference type="ARBA" id="ARBA00022525"/>
    </source>
</evidence>
<evidence type="ECO:0000313" key="9">
    <source>
        <dbReference type="EMBL" id="MBY79982.1"/>
    </source>
</evidence>
<name>A0A2S2QS76_9HEMI</name>
<dbReference type="SUPFAM" id="SSF49842">
    <property type="entry name" value="TNF-like"/>
    <property type="match status" value="1"/>
</dbReference>
<dbReference type="InterPro" id="IPR008983">
    <property type="entry name" value="Tumour_necrosis_fac-like_dom"/>
</dbReference>